<evidence type="ECO:0000313" key="2">
    <source>
        <dbReference type="Proteomes" id="UP000807025"/>
    </source>
</evidence>
<comment type="caution">
    <text evidence="1">The sequence shown here is derived from an EMBL/GenBank/DDBJ whole genome shotgun (WGS) entry which is preliminary data.</text>
</comment>
<protein>
    <submittedName>
        <fullName evidence="1">Uncharacterized protein</fullName>
    </submittedName>
</protein>
<keyword evidence="2" id="KW-1185">Reference proteome</keyword>
<accession>A0A9P6A4H6</accession>
<organism evidence="1 2">
    <name type="scientific">Pleurotus eryngii</name>
    <name type="common">Boletus of the steppes</name>
    <dbReference type="NCBI Taxonomy" id="5323"/>
    <lineage>
        <taxon>Eukaryota</taxon>
        <taxon>Fungi</taxon>
        <taxon>Dikarya</taxon>
        <taxon>Basidiomycota</taxon>
        <taxon>Agaricomycotina</taxon>
        <taxon>Agaricomycetes</taxon>
        <taxon>Agaricomycetidae</taxon>
        <taxon>Agaricales</taxon>
        <taxon>Pleurotineae</taxon>
        <taxon>Pleurotaceae</taxon>
        <taxon>Pleurotus</taxon>
    </lineage>
</organism>
<reference evidence="1" key="1">
    <citation type="submission" date="2020-11" db="EMBL/GenBank/DDBJ databases">
        <authorList>
            <consortium name="DOE Joint Genome Institute"/>
            <person name="Ahrendt S."/>
            <person name="Riley R."/>
            <person name="Andreopoulos W."/>
            <person name="Labutti K."/>
            <person name="Pangilinan J."/>
            <person name="Ruiz-Duenas F.J."/>
            <person name="Barrasa J.M."/>
            <person name="Sanchez-Garcia M."/>
            <person name="Camarero S."/>
            <person name="Miyauchi S."/>
            <person name="Serrano A."/>
            <person name="Linde D."/>
            <person name="Babiker R."/>
            <person name="Drula E."/>
            <person name="Ayuso-Fernandez I."/>
            <person name="Pacheco R."/>
            <person name="Padilla G."/>
            <person name="Ferreira P."/>
            <person name="Barriuso J."/>
            <person name="Kellner H."/>
            <person name="Castanera R."/>
            <person name="Alfaro M."/>
            <person name="Ramirez L."/>
            <person name="Pisabarro A.G."/>
            <person name="Kuo A."/>
            <person name="Tritt A."/>
            <person name="Lipzen A."/>
            <person name="He G."/>
            <person name="Yan M."/>
            <person name="Ng V."/>
            <person name="Cullen D."/>
            <person name="Martin F."/>
            <person name="Rosso M.-N."/>
            <person name="Henrissat B."/>
            <person name="Hibbett D."/>
            <person name="Martinez A.T."/>
            <person name="Grigoriev I.V."/>
        </authorList>
    </citation>
    <scope>NUCLEOTIDE SEQUENCE</scope>
    <source>
        <strain evidence="1">ATCC 90797</strain>
    </source>
</reference>
<dbReference type="AlphaFoldDB" id="A0A9P6A4H6"/>
<dbReference type="Proteomes" id="UP000807025">
    <property type="component" value="Unassembled WGS sequence"/>
</dbReference>
<dbReference type="OrthoDB" id="3051727at2759"/>
<evidence type="ECO:0000313" key="1">
    <source>
        <dbReference type="EMBL" id="KAF9498887.1"/>
    </source>
</evidence>
<name>A0A9P6A4H6_PLEER</name>
<gene>
    <name evidence="1" type="ORF">BDN71DRAFT_1442864</name>
</gene>
<dbReference type="EMBL" id="MU154535">
    <property type="protein sequence ID" value="KAF9498887.1"/>
    <property type="molecule type" value="Genomic_DNA"/>
</dbReference>
<proteinExistence type="predicted"/>
<sequence length="321" mass="36391">MYRRCPAAFDYQSSGMDATKSGTCGTGASFTAGGWVQHCHLVPLMSLHDSLNLTPVASAVLEASSPQTTMAPNPPLTSAEVLKVTRASVNILRVLRYDFCLFGSAASNYYGMSSRVAQDVDILVLAWDVDAEWLKGEFVQRNGHFYQVDSTKPGADYTVLWYQLPGGRRCKVDLLHFGVMGIPGMPPDIAYFVQSPRFRQIPLLPLILLIFLKLIGWRKRARSILPYWRKKVLNDEEDLLNLLEIAISRPDIGRLSSVPWITTAFRRRARLQISRFVQKYPDSIAKWRMIGFKFSRRRVCYESILLGQSIPVCHRCDSRIR</sequence>